<sequence length="147" mass="16047">MNLTPQFLKTTAPGFFFKEKELVDFTREAQEDGADGINTTLSYRYADGAGFTTDSSITVAGMISQDELLALLGSMHDGEFFVPGQVGIEALGRAPGDSNFAEGIEHPHHFFNGLEYTWDKPTEVYNTSGLVARFKHAAAHGWSIAEP</sequence>
<name>A0A7W7KG69_PSENT</name>
<dbReference type="Proteomes" id="UP000566995">
    <property type="component" value="Unassembled WGS sequence"/>
</dbReference>
<proteinExistence type="predicted"/>
<comment type="caution">
    <text evidence="1">The sequence shown here is derived from an EMBL/GenBank/DDBJ whole genome shotgun (WGS) entry which is preliminary data.</text>
</comment>
<evidence type="ECO:0000313" key="1">
    <source>
        <dbReference type="EMBL" id="MBB4861528.1"/>
    </source>
</evidence>
<dbReference type="RefSeq" id="WP_184585788.1">
    <property type="nucleotide sequence ID" value="NZ_JACHLI010000001.1"/>
</dbReference>
<reference evidence="1 2" key="1">
    <citation type="submission" date="2020-08" db="EMBL/GenBank/DDBJ databases">
        <title>Functional genomics of gut bacteria from endangered species of beetles.</title>
        <authorList>
            <person name="Carlos-Shanley C."/>
        </authorList>
    </citation>
    <scope>NUCLEOTIDE SEQUENCE [LARGE SCALE GENOMIC DNA]</scope>
    <source>
        <strain evidence="1 2">S00179</strain>
    </source>
</reference>
<organism evidence="1 2">
    <name type="scientific">Pseudomonas nitroreducens</name>
    <dbReference type="NCBI Taxonomy" id="46680"/>
    <lineage>
        <taxon>Bacteria</taxon>
        <taxon>Pseudomonadati</taxon>
        <taxon>Pseudomonadota</taxon>
        <taxon>Gammaproteobacteria</taxon>
        <taxon>Pseudomonadales</taxon>
        <taxon>Pseudomonadaceae</taxon>
        <taxon>Pseudomonas</taxon>
    </lineage>
</organism>
<protein>
    <submittedName>
        <fullName evidence="1">Uncharacterized protein</fullName>
    </submittedName>
</protein>
<dbReference type="AlphaFoldDB" id="A0A7W7KG69"/>
<gene>
    <name evidence="1" type="ORF">HNP46_000339</name>
</gene>
<accession>A0A7W7KG69</accession>
<dbReference type="EMBL" id="JACHLI010000001">
    <property type="protein sequence ID" value="MBB4861528.1"/>
    <property type="molecule type" value="Genomic_DNA"/>
</dbReference>
<evidence type="ECO:0000313" key="2">
    <source>
        <dbReference type="Proteomes" id="UP000566995"/>
    </source>
</evidence>